<dbReference type="EMBL" id="CP008953">
    <property type="protein sequence ID" value="AIG77083.1"/>
    <property type="molecule type" value="Genomic_DNA"/>
</dbReference>
<protein>
    <submittedName>
        <fullName evidence="2">Protein kinase/LuxR family transcriptional regulator</fullName>
        <ecNumber evidence="2">2.7.11.1</ecNumber>
    </submittedName>
</protein>
<evidence type="ECO:0000259" key="1">
    <source>
        <dbReference type="PROSITE" id="PS50043"/>
    </source>
</evidence>
<dbReference type="Pfam" id="PF00931">
    <property type="entry name" value="NB-ARC"/>
    <property type="match status" value="1"/>
</dbReference>
<accession>A0A075UVL8</accession>
<feature type="domain" description="HTH luxR-type" evidence="1">
    <location>
        <begin position="702"/>
        <end position="767"/>
    </location>
</feature>
<dbReference type="GO" id="GO:0003677">
    <property type="term" value="F:DNA binding"/>
    <property type="evidence" value="ECO:0007669"/>
    <property type="project" value="InterPro"/>
</dbReference>
<dbReference type="GO" id="GO:0004674">
    <property type="term" value="F:protein serine/threonine kinase activity"/>
    <property type="evidence" value="ECO:0007669"/>
    <property type="project" value="UniProtKB-EC"/>
</dbReference>
<dbReference type="eggNOG" id="COG2197">
    <property type="taxonomic scope" value="Bacteria"/>
</dbReference>
<dbReference type="InterPro" id="IPR027417">
    <property type="entry name" value="P-loop_NTPase"/>
</dbReference>
<dbReference type="Pfam" id="PF00196">
    <property type="entry name" value="GerE"/>
    <property type="match status" value="1"/>
</dbReference>
<dbReference type="PRINTS" id="PR00038">
    <property type="entry name" value="HTHLUXR"/>
</dbReference>
<evidence type="ECO:0000313" key="2">
    <source>
        <dbReference type="EMBL" id="AIG77083.1"/>
    </source>
</evidence>
<gene>
    <name evidence="2" type="ORF">AJAP_21125</name>
</gene>
<dbReference type="InterPro" id="IPR002182">
    <property type="entry name" value="NB-ARC"/>
</dbReference>
<keyword evidence="2" id="KW-0808">Transferase</keyword>
<dbReference type="GO" id="GO:0043531">
    <property type="term" value="F:ADP binding"/>
    <property type="evidence" value="ECO:0007669"/>
    <property type="project" value="InterPro"/>
</dbReference>
<name>A0A075UVL8_9PSEU</name>
<dbReference type="Gene3D" id="1.10.10.10">
    <property type="entry name" value="Winged helix-like DNA-binding domain superfamily/Winged helix DNA-binding domain"/>
    <property type="match status" value="1"/>
</dbReference>
<dbReference type="RefSeq" id="WP_038514312.1">
    <property type="nucleotide sequence ID" value="NZ_CP008953.1"/>
</dbReference>
<dbReference type="SUPFAM" id="SSF52540">
    <property type="entry name" value="P-loop containing nucleoside triphosphate hydrolases"/>
    <property type="match status" value="1"/>
</dbReference>
<keyword evidence="3" id="KW-1185">Reference proteome</keyword>
<dbReference type="SUPFAM" id="SSF48452">
    <property type="entry name" value="TPR-like"/>
    <property type="match status" value="1"/>
</dbReference>
<dbReference type="EC" id="2.7.11.1" evidence="2"/>
<dbReference type="PROSITE" id="PS50043">
    <property type="entry name" value="HTH_LUXR_2"/>
    <property type="match status" value="1"/>
</dbReference>
<dbReference type="InterPro" id="IPR011990">
    <property type="entry name" value="TPR-like_helical_dom_sf"/>
</dbReference>
<dbReference type="HOGENOM" id="CLU_004665_5_3_11"/>
<dbReference type="KEGG" id="aja:AJAP_21125"/>
<dbReference type="SMART" id="SM00421">
    <property type="entry name" value="HTH_LUXR"/>
    <property type="match status" value="1"/>
</dbReference>
<keyword evidence="2" id="KW-0418">Kinase</keyword>
<dbReference type="GO" id="GO:0006355">
    <property type="term" value="P:regulation of DNA-templated transcription"/>
    <property type="evidence" value="ECO:0007669"/>
    <property type="project" value="InterPro"/>
</dbReference>
<dbReference type="Gene3D" id="1.25.40.10">
    <property type="entry name" value="Tetratricopeptide repeat domain"/>
    <property type="match status" value="1"/>
</dbReference>
<evidence type="ECO:0000313" key="3">
    <source>
        <dbReference type="Proteomes" id="UP000028492"/>
    </source>
</evidence>
<dbReference type="AlphaFoldDB" id="A0A075UVL8"/>
<dbReference type="Gene3D" id="3.40.50.300">
    <property type="entry name" value="P-loop containing nucleotide triphosphate hydrolases"/>
    <property type="match status" value="1"/>
</dbReference>
<dbReference type="CDD" id="cd06170">
    <property type="entry name" value="LuxR_C_like"/>
    <property type="match status" value="1"/>
</dbReference>
<dbReference type="Proteomes" id="UP000028492">
    <property type="component" value="Chromosome"/>
</dbReference>
<dbReference type="InterPro" id="IPR036388">
    <property type="entry name" value="WH-like_DNA-bd_sf"/>
</dbReference>
<sequence length="770" mass="84900">MADGVGSLAGWSADPTEVTSYVGRDAETGEARRLLEASSLVTLTGPGGVGKTRLAWRIAAAHREATADEVAFVSLAELREPALLVPTVANVLGFGDRSAKPAIDVVVEALQASRLLLVLDNCEHLVDSCAWFADTVVRACPQVTVLATSRQSLGVAGERVLPVPPLAIPEQGDSFERVMNDDSVRLFVDRATAVAPSFRLAEEDIEPLIRLCRRLDGLPLAIELAAVRARALSVRQLADRLDRQFSVLTKDRRGRPERHETMRALIDWSHDLCTGPERLLWARASVFSGSFDLDAAEQVCSGGELPRDHVLEVVDGLLDKSILLREEYPGGVRYRMLESVREYGVDRLSETGGTAEFRKRHRDWFAELAGRYATEWLETDQLGWIGRLRREHANLRVALDYCTGTPEDAVVGLRMLRDVKEFWIVRGLNTEGRMWVRRLDEAAAPDVPERAHGLWLSGFLAVVQGDMSAHRCMLERAAAEAQASGDELAAAYVLHVRAYAALIGNDMAEASRLFGTAIDLFRAHGDEGGDLWASYNHGLAVWLNGDLDRGRAVLAEAVERCERRGEVFWRGWALWSRAAAEYLQGDIAVAERCCEQVLRLHERVDDRVVVGFTLTVMAGCAARTKRPNRAAILQGASMNVWRTVGAWPTRYAAFTEPLLADTDTVTTALGWEVAVKEFADGAAMPTRDAIAYALEERTPGPRKQTAQVLTKRETEIAHVIAEGLTNQEIADRLGIARRTVDTHIDHILTKLGYSNRVQVATWVTRSADPS</sequence>
<dbReference type="InterPro" id="IPR016032">
    <property type="entry name" value="Sig_transdc_resp-reg_C-effctor"/>
</dbReference>
<dbReference type="PANTHER" id="PTHR47691:SF3">
    <property type="entry name" value="HTH-TYPE TRANSCRIPTIONAL REGULATOR RV0890C-RELATED"/>
    <property type="match status" value="1"/>
</dbReference>
<dbReference type="PRINTS" id="PR00364">
    <property type="entry name" value="DISEASERSIST"/>
</dbReference>
<dbReference type="STRING" id="208439.AJAP_21125"/>
<proteinExistence type="predicted"/>
<dbReference type="eggNOG" id="COG3903">
    <property type="taxonomic scope" value="Bacteria"/>
</dbReference>
<dbReference type="PROSITE" id="PS00622">
    <property type="entry name" value="HTH_LUXR_1"/>
    <property type="match status" value="1"/>
</dbReference>
<organism evidence="2 3">
    <name type="scientific">Amycolatopsis japonica</name>
    <dbReference type="NCBI Taxonomy" id="208439"/>
    <lineage>
        <taxon>Bacteria</taxon>
        <taxon>Bacillati</taxon>
        <taxon>Actinomycetota</taxon>
        <taxon>Actinomycetes</taxon>
        <taxon>Pseudonocardiales</taxon>
        <taxon>Pseudonocardiaceae</taxon>
        <taxon>Amycolatopsis</taxon>
        <taxon>Amycolatopsis japonica group</taxon>
    </lineage>
</organism>
<reference evidence="2 3" key="1">
    <citation type="journal article" date="2014" name="J. Biotechnol.">
        <title>Complete genome sequence of the actinobacterium Amycolatopsis japonica MG417-CF17(T) (=DSM 44213T) producing (S,S)-N,N'-ethylenediaminedisuccinic acid.</title>
        <authorList>
            <person name="Stegmann E."/>
            <person name="Albersmeier A."/>
            <person name="Spohn M."/>
            <person name="Gert H."/>
            <person name="Weber T."/>
            <person name="Wohlleben W."/>
            <person name="Kalinowski J."/>
            <person name="Ruckert C."/>
        </authorList>
    </citation>
    <scope>NUCLEOTIDE SEQUENCE [LARGE SCALE GENOMIC DNA]</scope>
    <source>
        <strain evidence="3">MG417-CF17 (DSM 44213)</strain>
    </source>
</reference>
<dbReference type="PANTHER" id="PTHR47691">
    <property type="entry name" value="REGULATOR-RELATED"/>
    <property type="match status" value="1"/>
</dbReference>
<dbReference type="SUPFAM" id="SSF46894">
    <property type="entry name" value="C-terminal effector domain of the bipartite response regulators"/>
    <property type="match status" value="1"/>
</dbReference>
<dbReference type="InterPro" id="IPR000792">
    <property type="entry name" value="Tscrpt_reg_LuxR_C"/>
</dbReference>